<dbReference type="Gene3D" id="2.60.40.10">
    <property type="entry name" value="Immunoglobulins"/>
    <property type="match status" value="3"/>
</dbReference>
<evidence type="ECO:0000256" key="8">
    <source>
        <dbReference type="SAM" id="MobiDB-lite"/>
    </source>
</evidence>
<dbReference type="SUPFAM" id="SSF48726">
    <property type="entry name" value="Immunoglobulin"/>
    <property type="match status" value="3"/>
</dbReference>
<keyword evidence="2" id="KW-1003">Cell membrane</keyword>
<feature type="region of interest" description="Disordered" evidence="8">
    <location>
        <begin position="71"/>
        <end position="169"/>
    </location>
</feature>
<reference evidence="11" key="1">
    <citation type="journal article" date="2023" name="G3 (Bethesda)">
        <title>Whole genome assembly and annotation of the endangered Caribbean coral Acropora cervicornis.</title>
        <authorList>
            <person name="Selwyn J.D."/>
            <person name="Vollmer S.V."/>
        </authorList>
    </citation>
    <scope>NUCLEOTIDE SEQUENCE</scope>
    <source>
        <strain evidence="11">K2</strain>
    </source>
</reference>
<reference evidence="11" key="2">
    <citation type="journal article" date="2023" name="Science">
        <title>Genomic signatures of disease resistance in endangered staghorn corals.</title>
        <authorList>
            <person name="Vollmer S.V."/>
            <person name="Selwyn J.D."/>
            <person name="Despard B.A."/>
            <person name="Roesel C.L."/>
        </authorList>
    </citation>
    <scope>NUCLEOTIDE SEQUENCE</scope>
    <source>
        <strain evidence="11">K2</strain>
    </source>
</reference>
<keyword evidence="5" id="KW-1015">Disulfide bond</keyword>
<keyword evidence="7" id="KW-0393">Immunoglobulin domain</keyword>
<evidence type="ECO:0000256" key="7">
    <source>
        <dbReference type="ARBA" id="ARBA00023319"/>
    </source>
</evidence>
<dbReference type="FunFam" id="2.60.40.10:FF:000032">
    <property type="entry name" value="palladin isoform X1"/>
    <property type="match status" value="1"/>
</dbReference>
<dbReference type="InterPro" id="IPR003598">
    <property type="entry name" value="Ig_sub2"/>
</dbReference>
<dbReference type="GO" id="GO:0070593">
    <property type="term" value="P:dendrite self-avoidance"/>
    <property type="evidence" value="ECO:0007669"/>
    <property type="project" value="TreeGrafter"/>
</dbReference>
<gene>
    <name evidence="11" type="ORF">P5673_015528</name>
</gene>
<keyword evidence="3" id="KW-0677">Repeat</keyword>
<proteinExistence type="predicted"/>
<dbReference type="PROSITE" id="PS50835">
    <property type="entry name" value="IG_LIKE"/>
    <property type="match status" value="3"/>
</dbReference>
<dbReference type="InterPro" id="IPR013098">
    <property type="entry name" value="Ig_I-set"/>
</dbReference>
<dbReference type="Pfam" id="PF07679">
    <property type="entry name" value="I-set"/>
    <property type="match status" value="1"/>
</dbReference>
<dbReference type="GO" id="GO:0007411">
    <property type="term" value="P:axon guidance"/>
    <property type="evidence" value="ECO:0007669"/>
    <property type="project" value="TreeGrafter"/>
</dbReference>
<evidence type="ECO:0000256" key="4">
    <source>
        <dbReference type="ARBA" id="ARBA00023136"/>
    </source>
</evidence>
<comment type="subcellular location">
    <subcellularLocation>
        <location evidence="1">Cell membrane</location>
    </subcellularLocation>
</comment>
<dbReference type="EMBL" id="JARQWQ010000032">
    <property type="protein sequence ID" value="KAK2561551.1"/>
    <property type="molecule type" value="Genomic_DNA"/>
</dbReference>
<evidence type="ECO:0000313" key="12">
    <source>
        <dbReference type="Proteomes" id="UP001249851"/>
    </source>
</evidence>
<feature type="non-terminal residue" evidence="11">
    <location>
        <position position="1"/>
    </location>
</feature>
<dbReference type="Pfam" id="PF01391">
    <property type="entry name" value="Collagen"/>
    <property type="match status" value="1"/>
</dbReference>
<evidence type="ECO:0000256" key="5">
    <source>
        <dbReference type="ARBA" id="ARBA00023157"/>
    </source>
</evidence>
<dbReference type="InterPro" id="IPR013783">
    <property type="entry name" value="Ig-like_fold"/>
</dbReference>
<keyword evidence="9" id="KW-0812">Transmembrane</keyword>
<evidence type="ECO:0000259" key="10">
    <source>
        <dbReference type="PROSITE" id="PS50835"/>
    </source>
</evidence>
<dbReference type="InterPro" id="IPR007110">
    <property type="entry name" value="Ig-like_dom"/>
</dbReference>
<organism evidence="11 12">
    <name type="scientific">Acropora cervicornis</name>
    <name type="common">Staghorn coral</name>
    <dbReference type="NCBI Taxonomy" id="6130"/>
    <lineage>
        <taxon>Eukaryota</taxon>
        <taxon>Metazoa</taxon>
        <taxon>Cnidaria</taxon>
        <taxon>Anthozoa</taxon>
        <taxon>Hexacorallia</taxon>
        <taxon>Scleractinia</taxon>
        <taxon>Astrocoeniina</taxon>
        <taxon>Acroporidae</taxon>
        <taxon>Acropora</taxon>
    </lineage>
</organism>
<evidence type="ECO:0000256" key="2">
    <source>
        <dbReference type="ARBA" id="ARBA00022475"/>
    </source>
</evidence>
<dbReference type="GO" id="GO:0005886">
    <property type="term" value="C:plasma membrane"/>
    <property type="evidence" value="ECO:0007669"/>
    <property type="project" value="UniProtKB-SubCell"/>
</dbReference>
<dbReference type="InterPro" id="IPR003599">
    <property type="entry name" value="Ig_sub"/>
</dbReference>
<dbReference type="GO" id="GO:0030424">
    <property type="term" value="C:axon"/>
    <property type="evidence" value="ECO:0007669"/>
    <property type="project" value="TreeGrafter"/>
</dbReference>
<feature type="domain" description="Ig-like" evidence="10">
    <location>
        <begin position="351"/>
        <end position="433"/>
    </location>
</feature>
<dbReference type="SMART" id="SM00409">
    <property type="entry name" value="IG"/>
    <property type="match status" value="3"/>
</dbReference>
<keyword evidence="9" id="KW-1133">Transmembrane helix</keyword>
<feature type="transmembrane region" description="Helical" evidence="9">
    <location>
        <begin position="6"/>
        <end position="27"/>
    </location>
</feature>
<dbReference type="Pfam" id="PF13927">
    <property type="entry name" value="Ig_3"/>
    <property type="match status" value="2"/>
</dbReference>
<dbReference type="InterPro" id="IPR008160">
    <property type="entry name" value="Collagen"/>
</dbReference>
<protein>
    <submittedName>
        <fullName evidence="11">Peroxidasin-like protein</fullName>
    </submittedName>
</protein>
<evidence type="ECO:0000256" key="1">
    <source>
        <dbReference type="ARBA" id="ARBA00004236"/>
    </source>
</evidence>
<feature type="domain" description="Ig-like" evidence="10">
    <location>
        <begin position="167"/>
        <end position="259"/>
    </location>
</feature>
<name>A0AAD9QHQ6_ACRCE</name>
<evidence type="ECO:0000256" key="9">
    <source>
        <dbReference type="SAM" id="Phobius"/>
    </source>
</evidence>
<feature type="compositionally biased region" description="Basic and acidic residues" evidence="8">
    <location>
        <begin position="100"/>
        <end position="109"/>
    </location>
</feature>
<comment type="caution">
    <text evidence="11">The sequence shown here is derived from an EMBL/GenBank/DDBJ whole genome shotgun (WGS) entry which is preliminary data.</text>
</comment>
<dbReference type="Proteomes" id="UP001249851">
    <property type="component" value="Unassembled WGS sequence"/>
</dbReference>
<keyword evidence="12" id="KW-1185">Reference proteome</keyword>
<evidence type="ECO:0000256" key="6">
    <source>
        <dbReference type="ARBA" id="ARBA00023180"/>
    </source>
</evidence>
<dbReference type="SMART" id="SM00408">
    <property type="entry name" value="IGc2"/>
    <property type="match status" value="3"/>
</dbReference>
<dbReference type="GO" id="GO:0007156">
    <property type="term" value="P:homophilic cell adhesion via plasma membrane adhesion molecules"/>
    <property type="evidence" value="ECO:0007669"/>
    <property type="project" value="TreeGrafter"/>
</dbReference>
<keyword evidence="6" id="KW-0325">Glycoprotein</keyword>
<dbReference type="InterPro" id="IPR036179">
    <property type="entry name" value="Ig-like_dom_sf"/>
</dbReference>
<feature type="compositionally biased region" description="Basic and acidic residues" evidence="8">
    <location>
        <begin position="76"/>
        <end position="88"/>
    </location>
</feature>
<dbReference type="PANTHER" id="PTHR10075:SF100">
    <property type="entry name" value="FASCICLIN-2"/>
    <property type="match status" value="1"/>
</dbReference>
<evidence type="ECO:0000313" key="11">
    <source>
        <dbReference type="EMBL" id="KAK2561551.1"/>
    </source>
</evidence>
<dbReference type="PANTHER" id="PTHR10075">
    <property type="entry name" value="BASIGIN RELATED"/>
    <property type="match status" value="1"/>
</dbReference>
<accession>A0AAD9QHQ6</accession>
<dbReference type="GO" id="GO:0098632">
    <property type="term" value="F:cell-cell adhesion mediator activity"/>
    <property type="evidence" value="ECO:0007669"/>
    <property type="project" value="TreeGrafter"/>
</dbReference>
<sequence length="439" mass="46718">MVAEKSGPSFASILTIVSIVIYTGGLVRIEVKFNKQKEKIHELESVVESMKTSNNDVARVYTILRNRRSDYSMNNKTEKKHTPDERCSRGPAGPPGPPGKRGERVDRGRRGNKGRTGNKGDNGIMGPPGRSGKQGIMGSPGSKGETGLKGEKGDTGTAGMKGAKGEPGESIAAATVAVSPAKMTVNESKTASFQCSVSGNPKPVSTWSKLEGKSEKILSATTDGKLILPNAAGSDSGVYKCLASNILGQAQALVQLVVNGQPRISLNPGPRYAIEGNTFTLPTCHVTGYPTPVVTWRKLSSQLPQGRVRYNNNALQISQVRKEDSDVYTCTAKNFLGKAEKNTLLVVVSLPQFTSKPPSKIVSMLNSTVRLNCSATGDPQPIISWRKQGGQLPVGRSQQINGALVITNLQQSDAGSYICTAASASVFIRETVTNNYIAK</sequence>
<dbReference type="AlphaFoldDB" id="A0AAD9QHQ6"/>
<feature type="domain" description="Ig-like" evidence="10">
    <location>
        <begin position="262"/>
        <end position="349"/>
    </location>
</feature>
<dbReference type="FunFam" id="2.60.40.10:FF:000005">
    <property type="entry name" value="Neuronal cell adhesion molecule"/>
    <property type="match status" value="2"/>
</dbReference>
<evidence type="ECO:0000256" key="3">
    <source>
        <dbReference type="ARBA" id="ARBA00022737"/>
    </source>
</evidence>
<keyword evidence="4 9" id="KW-0472">Membrane</keyword>